<evidence type="ECO:0000256" key="1">
    <source>
        <dbReference type="ARBA" id="ARBA00004167"/>
    </source>
</evidence>
<keyword evidence="7" id="KW-0811">Translocation</keyword>
<dbReference type="GO" id="GO:0008320">
    <property type="term" value="F:protein transmembrane transporter activity"/>
    <property type="evidence" value="ECO:0007669"/>
    <property type="project" value="InterPro"/>
</dbReference>
<evidence type="ECO:0000256" key="3">
    <source>
        <dbReference type="ARBA" id="ARBA00022475"/>
    </source>
</evidence>
<dbReference type="GO" id="GO:0043953">
    <property type="term" value="P:protein transport by the Tat complex"/>
    <property type="evidence" value="ECO:0007669"/>
    <property type="project" value="InterPro"/>
</dbReference>
<keyword evidence="6" id="KW-1133">Transmembrane helix</keyword>
<dbReference type="Proteomes" id="UP000247565">
    <property type="component" value="Unassembled WGS sequence"/>
</dbReference>
<evidence type="ECO:0000256" key="8">
    <source>
        <dbReference type="ARBA" id="ARBA00023136"/>
    </source>
</evidence>
<keyword evidence="8" id="KW-0472">Membrane</keyword>
<keyword evidence="5" id="KW-0653">Protein transport</keyword>
<dbReference type="RefSeq" id="WP_110439361.1">
    <property type="nucleotide sequence ID" value="NZ_CP046393.1"/>
</dbReference>
<accession>A0A318MZU1</accession>
<dbReference type="AlphaFoldDB" id="A0A318MZU1"/>
<protein>
    <submittedName>
        <fullName evidence="9">Twin-arginine translocase subunit TatB</fullName>
    </submittedName>
</protein>
<sequence>MFDFSWAELILIAIVSMIFIGPKDFPKIVHWFGDIVKKCRGMAREFHSQVDEMVKDPDLKEAKDQLMKLRRMNIKSAILDVIDRDRTLQENLNSPLNQTSIQSPKPYEIPFSNKEPEIIPEYSASTDHKEPDLEALAKKDPAPIFFPPAIAQRLQVKRSAPPVPAMIPPQIVNYREQGWS</sequence>
<dbReference type="GO" id="GO:0016020">
    <property type="term" value="C:membrane"/>
    <property type="evidence" value="ECO:0007669"/>
    <property type="project" value="InterPro"/>
</dbReference>
<dbReference type="InterPro" id="IPR003369">
    <property type="entry name" value="TatA/B/E"/>
</dbReference>
<evidence type="ECO:0000256" key="6">
    <source>
        <dbReference type="ARBA" id="ARBA00022989"/>
    </source>
</evidence>
<reference evidence="9 10" key="1">
    <citation type="submission" date="2018-05" db="EMBL/GenBank/DDBJ databases">
        <title>Reference genomes for bee gut microbiota database.</title>
        <authorList>
            <person name="Ellegaard K.M."/>
        </authorList>
    </citation>
    <scope>NUCLEOTIDE SEQUENCE [LARGE SCALE GENOMIC DNA]</scope>
    <source>
        <strain evidence="9 10">ESL0284</strain>
    </source>
</reference>
<comment type="subcellular location">
    <subcellularLocation>
        <location evidence="1">Membrane</location>
        <topology evidence="1">Single-pass membrane protein</topology>
    </subcellularLocation>
</comment>
<keyword evidence="4" id="KW-0812">Transmembrane</keyword>
<evidence type="ECO:0000256" key="4">
    <source>
        <dbReference type="ARBA" id="ARBA00022692"/>
    </source>
</evidence>
<proteinExistence type="predicted"/>
<keyword evidence="10" id="KW-1185">Reference proteome</keyword>
<dbReference type="OrthoDB" id="7206969at2"/>
<dbReference type="NCBIfam" id="TIGR01410">
    <property type="entry name" value="tatB"/>
    <property type="match status" value="1"/>
</dbReference>
<comment type="caution">
    <text evidence="9">The sequence shown here is derived from an EMBL/GenBank/DDBJ whole genome shotgun (WGS) entry which is preliminary data.</text>
</comment>
<evidence type="ECO:0000313" key="10">
    <source>
        <dbReference type="Proteomes" id="UP000247565"/>
    </source>
</evidence>
<organism evidence="9 10">
    <name type="scientific">Commensalibacter melissae</name>
    <dbReference type="NCBI Taxonomy" id="2070537"/>
    <lineage>
        <taxon>Bacteria</taxon>
        <taxon>Pseudomonadati</taxon>
        <taxon>Pseudomonadota</taxon>
        <taxon>Alphaproteobacteria</taxon>
        <taxon>Acetobacterales</taxon>
        <taxon>Acetobacteraceae</taxon>
    </lineage>
</organism>
<dbReference type="Pfam" id="PF02416">
    <property type="entry name" value="TatA_B_E"/>
    <property type="match status" value="1"/>
</dbReference>
<keyword evidence="2" id="KW-0813">Transport</keyword>
<evidence type="ECO:0000256" key="2">
    <source>
        <dbReference type="ARBA" id="ARBA00022448"/>
    </source>
</evidence>
<dbReference type="EMBL" id="QGLT01000004">
    <property type="protein sequence ID" value="PXY99741.1"/>
    <property type="molecule type" value="Genomic_DNA"/>
</dbReference>
<dbReference type="Gene3D" id="1.20.5.3310">
    <property type="match status" value="1"/>
</dbReference>
<evidence type="ECO:0000313" key="9">
    <source>
        <dbReference type="EMBL" id="PXY99741.1"/>
    </source>
</evidence>
<evidence type="ECO:0000256" key="7">
    <source>
        <dbReference type="ARBA" id="ARBA00023010"/>
    </source>
</evidence>
<evidence type="ECO:0000256" key="5">
    <source>
        <dbReference type="ARBA" id="ARBA00022927"/>
    </source>
</evidence>
<gene>
    <name evidence="9" type="primary">tatB</name>
    <name evidence="9" type="ORF">DK869_07290</name>
</gene>
<dbReference type="PRINTS" id="PR01506">
    <property type="entry name" value="TATBPROTEIN"/>
</dbReference>
<dbReference type="InterPro" id="IPR018448">
    <property type="entry name" value="TatB"/>
</dbReference>
<keyword evidence="3" id="KW-1003">Cell membrane</keyword>
<name>A0A318MZU1_9PROT</name>